<feature type="transmembrane region" description="Helical" evidence="2">
    <location>
        <begin position="77"/>
        <end position="99"/>
    </location>
</feature>
<evidence type="ECO:0000256" key="1">
    <source>
        <dbReference type="SAM" id="MobiDB-lite"/>
    </source>
</evidence>
<evidence type="ECO:0000313" key="3">
    <source>
        <dbReference type="EMBL" id="ARK30082.1"/>
    </source>
</evidence>
<sequence>MGGVAGGIYKVCDWLMKLAILNLIWLLFVVMGLGLFGVFPATVAMLNVLKCWVRKEECKTFSYFASVYKQSFVKVNLLMIMTVAVGAVLMINVVIVQAMEGLLRVFVQYGMVFLLLLYSIVALYIMPVFSHRPQGVWATIKRAFVISFLHPVRTGVFVAGLGLIYLVIRSIPGMIPFYGASLIGMWTILMIMPILDEKEEKKDGQEQRERERDVKKDIWEVRNDTT</sequence>
<dbReference type="STRING" id="199441.BkAM31D_09565"/>
<keyword evidence="2" id="KW-0472">Membrane</keyword>
<dbReference type="Pfam" id="PF04854">
    <property type="entry name" value="DUF624"/>
    <property type="match status" value="1"/>
</dbReference>
<accession>A0A1X9MHV0</accession>
<keyword evidence="2" id="KW-1133">Transmembrane helix</keyword>
<organism evidence="3 4">
    <name type="scientific">Halalkalibacter krulwichiae</name>
    <dbReference type="NCBI Taxonomy" id="199441"/>
    <lineage>
        <taxon>Bacteria</taxon>
        <taxon>Bacillati</taxon>
        <taxon>Bacillota</taxon>
        <taxon>Bacilli</taxon>
        <taxon>Bacillales</taxon>
        <taxon>Bacillaceae</taxon>
        <taxon>Halalkalibacter</taxon>
    </lineage>
</organism>
<dbReference type="InterPro" id="IPR006938">
    <property type="entry name" value="DUF624"/>
</dbReference>
<evidence type="ECO:0000256" key="2">
    <source>
        <dbReference type="SAM" id="Phobius"/>
    </source>
</evidence>
<dbReference type="Proteomes" id="UP000193006">
    <property type="component" value="Chromosome"/>
</dbReference>
<dbReference type="EMBL" id="CP020814">
    <property type="protein sequence ID" value="ARK30082.1"/>
    <property type="molecule type" value="Genomic_DNA"/>
</dbReference>
<feature type="region of interest" description="Disordered" evidence="1">
    <location>
        <begin position="199"/>
        <end position="226"/>
    </location>
</feature>
<feature type="transmembrane region" description="Helical" evidence="2">
    <location>
        <begin position="23"/>
        <end position="49"/>
    </location>
</feature>
<dbReference type="AlphaFoldDB" id="A0A1X9MHV0"/>
<feature type="transmembrane region" description="Helical" evidence="2">
    <location>
        <begin position="145"/>
        <end position="168"/>
    </location>
</feature>
<feature type="transmembrane region" description="Helical" evidence="2">
    <location>
        <begin position="105"/>
        <end position="125"/>
    </location>
</feature>
<gene>
    <name evidence="3" type="ORF">BkAM31D_09565</name>
</gene>
<evidence type="ECO:0008006" key="5">
    <source>
        <dbReference type="Google" id="ProtNLM"/>
    </source>
</evidence>
<feature type="transmembrane region" description="Helical" evidence="2">
    <location>
        <begin position="174"/>
        <end position="195"/>
    </location>
</feature>
<keyword evidence="2" id="KW-0812">Transmembrane</keyword>
<protein>
    <recommendedName>
        <fullName evidence="5">DUF624 domain-containing protein</fullName>
    </recommendedName>
</protein>
<dbReference type="KEGG" id="bkw:BkAM31D_09565"/>
<proteinExistence type="predicted"/>
<reference evidence="3 4" key="1">
    <citation type="submission" date="2017-04" db="EMBL/GenBank/DDBJ databases">
        <title>Bacillus krulwichiae AM31D Genome sequencing and assembly.</title>
        <authorList>
            <person name="Krulwich T.A."/>
            <person name="Anastor L."/>
            <person name="Ehrlich R."/>
            <person name="Ehrlich G.D."/>
            <person name="Janto B."/>
        </authorList>
    </citation>
    <scope>NUCLEOTIDE SEQUENCE [LARGE SCALE GENOMIC DNA]</scope>
    <source>
        <strain evidence="3 4">AM31D</strain>
    </source>
</reference>
<evidence type="ECO:0000313" key="4">
    <source>
        <dbReference type="Proteomes" id="UP000193006"/>
    </source>
</evidence>
<name>A0A1X9MHV0_9BACI</name>
<keyword evidence="4" id="KW-1185">Reference proteome</keyword>